<feature type="non-terminal residue" evidence="2">
    <location>
        <position position="1"/>
    </location>
</feature>
<feature type="region of interest" description="Disordered" evidence="1">
    <location>
        <begin position="193"/>
        <end position="222"/>
    </location>
</feature>
<feature type="compositionally biased region" description="Polar residues" evidence="1">
    <location>
        <begin position="27"/>
        <end position="54"/>
    </location>
</feature>
<feature type="region of interest" description="Disordered" evidence="1">
    <location>
        <begin position="264"/>
        <end position="287"/>
    </location>
</feature>
<feature type="compositionally biased region" description="Low complexity" evidence="1">
    <location>
        <begin position="55"/>
        <end position="72"/>
    </location>
</feature>
<evidence type="ECO:0000313" key="2">
    <source>
        <dbReference type="EMBL" id="BBH08235.1"/>
    </source>
</evidence>
<feature type="compositionally biased region" description="Basic residues" evidence="1">
    <location>
        <begin position="278"/>
        <end position="287"/>
    </location>
</feature>
<accession>A0A4Y1RW93</accession>
<feature type="compositionally biased region" description="Low complexity" evidence="1">
    <location>
        <begin position="200"/>
        <end position="217"/>
    </location>
</feature>
<feature type="region of interest" description="Disordered" evidence="1">
    <location>
        <begin position="25"/>
        <end position="77"/>
    </location>
</feature>
<dbReference type="AlphaFoldDB" id="A0A4Y1RW93"/>
<protein>
    <submittedName>
        <fullName evidence="2">Ankyrin repeat family protein</fullName>
    </submittedName>
</protein>
<name>A0A4Y1RW93_PRUDU</name>
<reference evidence="2" key="1">
    <citation type="journal article" date="2019" name="Science">
        <title>Mutation of a bHLH transcription factor allowed almond domestication.</title>
        <authorList>
            <person name="Sanchez-Perez R."/>
            <person name="Pavan S."/>
            <person name="Mazzeo R."/>
            <person name="Moldovan C."/>
            <person name="Aiese Cigliano R."/>
            <person name="Del Cueto J."/>
            <person name="Ricciardi F."/>
            <person name="Lotti C."/>
            <person name="Ricciardi L."/>
            <person name="Dicenta F."/>
            <person name="Lopez-Marques R.L."/>
            <person name="Lindberg Moller B."/>
        </authorList>
    </citation>
    <scope>NUCLEOTIDE SEQUENCE</scope>
</reference>
<feature type="compositionally biased region" description="Polar residues" evidence="1">
    <location>
        <begin position="264"/>
        <end position="277"/>
    </location>
</feature>
<sequence>CPRPRPSSLPEVAPVASLGVDLRDRCQTNQHTTADVSLPTSAAASTVRPNAIRTSSRSISSVSQPNQSSEASEVQPISRRNLQRVVEVHRIHHRASLNLHASKSVGWKFLRSFTGENFGTGQNTGETLPNFRQNCPRPRPSSLPEVAPVASLGVDLRDRCQTNQHTTADVSLPTSAAAVAGIGRNLPWKSTVRPNAIRTSSRSISSVSQPNQSSEASEVQPISRRNLQRVVEVHRIHHRASLNLHASKSVGWKFLRSFTGENFGTGQNTGETLPNFRQKSKGILKRN</sequence>
<dbReference type="EMBL" id="AP019303">
    <property type="protein sequence ID" value="BBH08235.1"/>
    <property type="molecule type" value="Genomic_DNA"/>
</dbReference>
<proteinExistence type="predicted"/>
<evidence type="ECO:0000256" key="1">
    <source>
        <dbReference type="SAM" id="MobiDB-lite"/>
    </source>
</evidence>
<gene>
    <name evidence="2" type="ORF">Prudu_020366</name>
</gene>
<organism evidence="2">
    <name type="scientific">Prunus dulcis</name>
    <name type="common">Almond</name>
    <name type="synonym">Amygdalus dulcis</name>
    <dbReference type="NCBI Taxonomy" id="3755"/>
    <lineage>
        <taxon>Eukaryota</taxon>
        <taxon>Viridiplantae</taxon>
        <taxon>Streptophyta</taxon>
        <taxon>Embryophyta</taxon>
        <taxon>Tracheophyta</taxon>
        <taxon>Spermatophyta</taxon>
        <taxon>Magnoliopsida</taxon>
        <taxon>eudicotyledons</taxon>
        <taxon>Gunneridae</taxon>
        <taxon>Pentapetalae</taxon>
        <taxon>rosids</taxon>
        <taxon>fabids</taxon>
        <taxon>Rosales</taxon>
        <taxon>Rosaceae</taxon>
        <taxon>Amygdaloideae</taxon>
        <taxon>Amygdaleae</taxon>
        <taxon>Prunus</taxon>
    </lineage>
</organism>